<proteinExistence type="predicted"/>
<sequence>MQRNIQSRQCCLLHAGPIAIVASLSAYSIEAEDGTPPSTRICSTAFRSLLSTYQSLPDREISQFELKEWVQYSDGSS</sequence>
<keyword evidence="1" id="KW-1185">Reference proteome</keyword>
<dbReference type="Proteomes" id="UP000036681">
    <property type="component" value="Unplaced"/>
</dbReference>
<organism evidence="1 2">
    <name type="scientific">Ascaris lumbricoides</name>
    <name type="common">Giant roundworm</name>
    <dbReference type="NCBI Taxonomy" id="6252"/>
    <lineage>
        <taxon>Eukaryota</taxon>
        <taxon>Metazoa</taxon>
        <taxon>Ecdysozoa</taxon>
        <taxon>Nematoda</taxon>
        <taxon>Chromadorea</taxon>
        <taxon>Rhabditida</taxon>
        <taxon>Spirurina</taxon>
        <taxon>Ascaridomorpha</taxon>
        <taxon>Ascaridoidea</taxon>
        <taxon>Ascarididae</taxon>
        <taxon>Ascaris</taxon>
    </lineage>
</organism>
<name>A0A0M3HWS8_ASCLU</name>
<dbReference type="WBParaSite" id="ALUE_0000765101-mRNA-1">
    <property type="protein sequence ID" value="ALUE_0000765101-mRNA-1"/>
    <property type="gene ID" value="ALUE_0000765101"/>
</dbReference>
<evidence type="ECO:0000313" key="1">
    <source>
        <dbReference type="Proteomes" id="UP000036681"/>
    </source>
</evidence>
<evidence type="ECO:0000313" key="2">
    <source>
        <dbReference type="WBParaSite" id="ALUE_0000765101-mRNA-1"/>
    </source>
</evidence>
<dbReference type="AlphaFoldDB" id="A0A0M3HWS8"/>
<protein>
    <submittedName>
        <fullName evidence="2">Secreted protein</fullName>
    </submittedName>
</protein>
<accession>A0A0M3HWS8</accession>
<reference evidence="2" key="1">
    <citation type="submission" date="2017-02" db="UniProtKB">
        <authorList>
            <consortium name="WormBaseParasite"/>
        </authorList>
    </citation>
    <scope>IDENTIFICATION</scope>
</reference>